<evidence type="ECO:0000256" key="2">
    <source>
        <dbReference type="SAM" id="SignalP"/>
    </source>
</evidence>
<protein>
    <submittedName>
        <fullName evidence="3">Uncharacterized protein</fullName>
    </submittedName>
</protein>
<reference evidence="3 4" key="1">
    <citation type="submission" date="2018-06" db="EMBL/GenBank/DDBJ databases">
        <title>Lujinxingia sediminis gen. nov. sp. nov., a new facultative anaerobic member of the class Deltaproteobacteria, and proposal of Lujinxingaceae fam. nov.</title>
        <authorList>
            <person name="Guo L.-Y."/>
            <person name="Li C.-M."/>
            <person name="Wang S."/>
            <person name="Du Z.-J."/>
        </authorList>
    </citation>
    <scope>NUCLEOTIDE SEQUENCE [LARGE SCALE GENOMIC DNA]</scope>
    <source>
        <strain evidence="3 4">FA350</strain>
    </source>
</reference>
<accession>A0A2Z4FM02</accession>
<gene>
    <name evidence="3" type="ORF">DN745_11840</name>
</gene>
<sequence>MNSKLKLSLFLLVVFAMSTGFTWSTPSSLTVDTGVNKSVVPNADLIACGGDDDDDDDKSSAEHACGGDEGDDDDKSSAEHACGGDEGDDDDDSKGVSA</sequence>
<dbReference type="EMBL" id="CP030032">
    <property type="protein sequence ID" value="AWV89991.1"/>
    <property type="molecule type" value="Genomic_DNA"/>
</dbReference>
<organism evidence="3 4">
    <name type="scientific">Bradymonas sediminis</name>
    <dbReference type="NCBI Taxonomy" id="1548548"/>
    <lineage>
        <taxon>Bacteria</taxon>
        <taxon>Deltaproteobacteria</taxon>
        <taxon>Bradymonadales</taxon>
        <taxon>Bradymonadaceae</taxon>
        <taxon>Bradymonas</taxon>
    </lineage>
</organism>
<evidence type="ECO:0000313" key="4">
    <source>
        <dbReference type="Proteomes" id="UP000249799"/>
    </source>
</evidence>
<feature type="signal peptide" evidence="2">
    <location>
        <begin position="1"/>
        <end position="22"/>
    </location>
</feature>
<feature type="chain" id="PRO_5043926884" evidence="2">
    <location>
        <begin position="23"/>
        <end position="98"/>
    </location>
</feature>
<evidence type="ECO:0000313" key="3">
    <source>
        <dbReference type="EMBL" id="AWV89991.1"/>
    </source>
</evidence>
<keyword evidence="4" id="KW-1185">Reference proteome</keyword>
<feature type="region of interest" description="Disordered" evidence="1">
    <location>
        <begin position="46"/>
        <end position="98"/>
    </location>
</feature>
<dbReference type="KEGG" id="bsed:DN745_11840"/>
<dbReference type="Proteomes" id="UP000249799">
    <property type="component" value="Chromosome"/>
</dbReference>
<dbReference type="RefSeq" id="WP_111335109.1">
    <property type="nucleotide sequence ID" value="NZ_CP030032.1"/>
</dbReference>
<evidence type="ECO:0000256" key="1">
    <source>
        <dbReference type="SAM" id="MobiDB-lite"/>
    </source>
</evidence>
<name>A0A2Z4FM02_9DELT</name>
<dbReference type="AlphaFoldDB" id="A0A2Z4FM02"/>
<keyword evidence="2" id="KW-0732">Signal</keyword>
<proteinExistence type="predicted"/>